<feature type="domain" description="VWFC" evidence="4">
    <location>
        <begin position="72"/>
        <end position="133"/>
    </location>
</feature>
<dbReference type="GO" id="GO:0005576">
    <property type="term" value="C:extracellular region"/>
    <property type="evidence" value="ECO:0007669"/>
    <property type="project" value="UniProtKB-SubCell"/>
</dbReference>
<feature type="non-terminal residue" evidence="6">
    <location>
        <position position="364"/>
    </location>
</feature>
<evidence type="ECO:0000313" key="7">
    <source>
        <dbReference type="Proteomes" id="UP000271974"/>
    </source>
</evidence>
<dbReference type="InterPro" id="IPR001007">
    <property type="entry name" value="VWF_dom"/>
</dbReference>
<dbReference type="STRING" id="188477.A0A3S1H4E6"/>
<dbReference type="PROSITE" id="PS50184">
    <property type="entry name" value="VWFC_2"/>
    <property type="match status" value="2"/>
</dbReference>
<keyword evidence="2" id="KW-0964">Secreted</keyword>
<dbReference type="Gene3D" id="2.10.70.10">
    <property type="entry name" value="Complement Module, domain 1"/>
    <property type="match status" value="1"/>
</dbReference>
<evidence type="ECO:0000313" key="6">
    <source>
        <dbReference type="EMBL" id="RUS72000.1"/>
    </source>
</evidence>
<dbReference type="AlphaFoldDB" id="A0A3S1H4E6"/>
<reference evidence="6 7" key="1">
    <citation type="submission" date="2019-01" db="EMBL/GenBank/DDBJ databases">
        <title>A draft genome assembly of the solar-powered sea slug Elysia chlorotica.</title>
        <authorList>
            <person name="Cai H."/>
            <person name="Li Q."/>
            <person name="Fang X."/>
            <person name="Li J."/>
            <person name="Curtis N.E."/>
            <person name="Altenburger A."/>
            <person name="Shibata T."/>
            <person name="Feng M."/>
            <person name="Maeda T."/>
            <person name="Schwartz J.A."/>
            <person name="Shigenobu S."/>
            <person name="Lundholm N."/>
            <person name="Nishiyama T."/>
            <person name="Yang H."/>
            <person name="Hasebe M."/>
            <person name="Li S."/>
            <person name="Pierce S.K."/>
            <person name="Wang J."/>
        </authorList>
    </citation>
    <scope>NUCLEOTIDE SEQUENCE [LARGE SCALE GENOMIC DNA]</scope>
    <source>
        <strain evidence="6">EC2010</strain>
        <tissue evidence="6">Whole organism of an adult</tissue>
    </source>
</reference>
<evidence type="ECO:0000256" key="1">
    <source>
        <dbReference type="ARBA" id="ARBA00004613"/>
    </source>
</evidence>
<organism evidence="6 7">
    <name type="scientific">Elysia chlorotica</name>
    <name type="common">Eastern emerald elysia</name>
    <name type="synonym">Sea slug</name>
    <dbReference type="NCBI Taxonomy" id="188477"/>
    <lineage>
        <taxon>Eukaryota</taxon>
        <taxon>Metazoa</taxon>
        <taxon>Spiralia</taxon>
        <taxon>Lophotrochozoa</taxon>
        <taxon>Mollusca</taxon>
        <taxon>Gastropoda</taxon>
        <taxon>Heterobranchia</taxon>
        <taxon>Euthyneura</taxon>
        <taxon>Panpulmonata</taxon>
        <taxon>Sacoglossa</taxon>
        <taxon>Placobranchoidea</taxon>
        <taxon>Plakobranchidae</taxon>
        <taxon>Elysia</taxon>
    </lineage>
</organism>
<evidence type="ECO:0000259" key="4">
    <source>
        <dbReference type="PROSITE" id="PS50184"/>
    </source>
</evidence>
<dbReference type="SMART" id="SM00214">
    <property type="entry name" value="VWC"/>
    <property type="match status" value="2"/>
</dbReference>
<feature type="domain" description="VWFD" evidence="5">
    <location>
        <begin position="137"/>
        <end position="317"/>
    </location>
</feature>
<gene>
    <name evidence="6" type="ORF">EGW08_020235</name>
</gene>
<dbReference type="InterPro" id="IPR001846">
    <property type="entry name" value="VWF_type-D"/>
</dbReference>
<name>A0A3S1H4E6_ELYCH</name>
<dbReference type="PROSITE" id="PS01208">
    <property type="entry name" value="VWFC_1"/>
    <property type="match status" value="1"/>
</dbReference>
<dbReference type="EMBL" id="RQTK01001131">
    <property type="protein sequence ID" value="RUS72000.1"/>
    <property type="molecule type" value="Genomic_DNA"/>
</dbReference>
<dbReference type="OrthoDB" id="6019304at2759"/>
<evidence type="ECO:0000256" key="3">
    <source>
        <dbReference type="ARBA" id="ARBA00022729"/>
    </source>
</evidence>
<comment type="subcellular location">
    <subcellularLocation>
        <location evidence="1">Secreted</location>
    </subcellularLocation>
</comment>
<evidence type="ECO:0000256" key="2">
    <source>
        <dbReference type="ARBA" id="ARBA00022525"/>
    </source>
</evidence>
<sequence>MRTVFDVRSKCYFAKQLYRRHERFSPAQCTDCVCKSSTSVCKTSTCPALNCPKEERVPMEGSPCCQACVEKQPCEFAGETYKNRESWRANVCMTCVCEDGTTYCMRQKCNNSLWCPPGYRLQLSREQCCPTCVEHDAVCSVYGDPHYRTFDGLSYSFQGTCKYVLAQSCPEKLLTDDGDFFTIKVRNAVRFSSGFAWTQMMVVLLAGHRISMLQGGVVKVNRRRIRRMPHTEPGKFSLTSAGGLVKLRTTFGLQVSWDGDSFAEVTVTTRLKFKVCGLCGSYNGVKADDLRGPDGTMYATGQEMGHAWRVGGTRACQSRPQRMASEPLCEHDAQARLRAHRVCSVFYGRAFSKCRTFVEVDVYV</sequence>
<accession>A0A3S1H4E6</accession>
<proteinExistence type="predicted"/>
<feature type="domain" description="VWFC" evidence="4">
    <location>
        <begin position="9"/>
        <end position="69"/>
    </location>
</feature>
<comment type="caution">
    <text evidence="6">The sequence shown here is derived from an EMBL/GenBank/DDBJ whole genome shotgun (WGS) entry which is preliminary data.</text>
</comment>
<dbReference type="PANTHER" id="PTHR46698">
    <property type="entry name" value="CROSSVEINLESS 2"/>
    <property type="match status" value="1"/>
</dbReference>
<evidence type="ECO:0008006" key="8">
    <source>
        <dbReference type="Google" id="ProtNLM"/>
    </source>
</evidence>
<dbReference type="Proteomes" id="UP000271974">
    <property type="component" value="Unassembled WGS sequence"/>
</dbReference>
<dbReference type="PANTHER" id="PTHR46698:SF4">
    <property type="entry name" value="CROSSVEINLESS 2"/>
    <property type="match status" value="1"/>
</dbReference>
<dbReference type="Pfam" id="PF00093">
    <property type="entry name" value="VWC"/>
    <property type="match status" value="2"/>
</dbReference>
<keyword evidence="7" id="KW-1185">Reference proteome</keyword>
<evidence type="ECO:0000259" key="5">
    <source>
        <dbReference type="PROSITE" id="PS51233"/>
    </source>
</evidence>
<dbReference type="Pfam" id="PF00094">
    <property type="entry name" value="VWD"/>
    <property type="match status" value="1"/>
</dbReference>
<dbReference type="SMART" id="SM00216">
    <property type="entry name" value="VWD"/>
    <property type="match status" value="1"/>
</dbReference>
<dbReference type="InterPro" id="IPR052424">
    <property type="entry name" value="Kielin_Chordin-BMP_Reg"/>
</dbReference>
<protein>
    <recommendedName>
        <fullName evidence="8">VWFD domain-containing protein</fullName>
    </recommendedName>
</protein>
<keyword evidence="3" id="KW-0732">Signal</keyword>
<dbReference type="SUPFAM" id="SSF57603">
    <property type="entry name" value="FnI-like domain"/>
    <property type="match status" value="2"/>
</dbReference>
<dbReference type="PROSITE" id="PS51233">
    <property type="entry name" value="VWFD"/>
    <property type="match status" value="1"/>
</dbReference>
<dbReference type="Gene3D" id="6.20.200.20">
    <property type="match status" value="1"/>
</dbReference>